<proteinExistence type="predicted"/>
<name>A0A0D7AFI2_9AGAR</name>
<dbReference type="EMBL" id="KN881676">
    <property type="protein sequence ID" value="KIY50162.1"/>
    <property type="molecule type" value="Genomic_DNA"/>
</dbReference>
<organism evidence="1 2">
    <name type="scientific">Fistulina hepatica ATCC 64428</name>
    <dbReference type="NCBI Taxonomy" id="1128425"/>
    <lineage>
        <taxon>Eukaryota</taxon>
        <taxon>Fungi</taxon>
        <taxon>Dikarya</taxon>
        <taxon>Basidiomycota</taxon>
        <taxon>Agaricomycotina</taxon>
        <taxon>Agaricomycetes</taxon>
        <taxon>Agaricomycetidae</taxon>
        <taxon>Agaricales</taxon>
        <taxon>Fistulinaceae</taxon>
        <taxon>Fistulina</taxon>
    </lineage>
</organism>
<accession>A0A0D7AFI2</accession>
<dbReference type="Gene3D" id="3.30.70.80">
    <property type="entry name" value="Peptidase S8 propeptide/proteinase inhibitor I9"/>
    <property type="match status" value="1"/>
</dbReference>
<evidence type="ECO:0008006" key="3">
    <source>
        <dbReference type="Google" id="ProtNLM"/>
    </source>
</evidence>
<keyword evidence="2" id="KW-1185">Reference proteome</keyword>
<dbReference type="InterPro" id="IPR037045">
    <property type="entry name" value="S8pro/Inhibitor_I9_sf"/>
</dbReference>
<dbReference type="AlphaFoldDB" id="A0A0D7AFI2"/>
<dbReference type="SUPFAM" id="SSF54897">
    <property type="entry name" value="Protease propeptides/inhibitors"/>
    <property type="match status" value="1"/>
</dbReference>
<gene>
    <name evidence="1" type="ORF">FISHEDRAFT_71778</name>
</gene>
<sequence>MAADKYIVVFEDNVTPAMVDEYAKSITDSGGEVVNRFDNVLNGFSAKISPEKFAEFNSLQGGVIKYIGARRSLRPHLIRD</sequence>
<evidence type="ECO:0000313" key="1">
    <source>
        <dbReference type="EMBL" id="KIY50162.1"/>
    </source>
</evidence>
<protein>
    <recommendedName>
        <fullName evidence="3">Inhibitor I9 domain-containing protein</fullName>
    </recommendedName>
</protein>
<dbReference type="OrthoDB" id="5518345at2759"/>
<reference evidence="1 2" key="1">
    <citation type="journal article" date="2015" name="Fungal Genet. Biol.">
        <title>Evolution of novel wood decay mechanisms in Agaricales revealed by the genome sequences of Fistulina hepatica and Cylindrobasidium torrendii.</title>
        <authorList>
            <person name="Floudas D."/>
            <person name="Held B.W."/>
            <person name="Riley R."/>
            <person name="Nagy L.G."/>
            <person name="Koehler G."/>
            <person name="Ransdell A.S."/>
            <person name="Younus H."/>
            <person name="Chow J."/>
            <person name="Chiniquy J."/>
            <person name="Lipzen A."/>
            <person name="Tritt A."/>
            <person name="Sun H."/>
            <person name="Haridas S."/>
            <person name="LaButti K."/>
            <person name="Ohm R.A."/>
            <person name="Kues U."/>
            <person name="Blanchette R.A."/>
            <person name="Grigoriev I.V."/>
            <person name="Minto R.E."/>
            <person name="Hibbett D.S."/>
        </authorList>
    </citation>
    <scope>NUCLEOTIDE SEQUENCE [LARGE SCALE GENOMIC DNA]</scope>
    <source>
        <strain evidence="1 2">ATCC 64428</strain>
    </source>
</reference>
<dbReference type="Proteomes" id="UP000054144">
    <property type="component" value="Unassembled WGS sequence"/>
</dbReference>
<evidence type="ECO:0000313" key="2">
    <source>
        <dbReference type="Proteomes" id="UP000054144"/>
    </source>
</evidence>